<organism evidence="1 2">
    <name type="scientific">Pleurodeles waltl</name>
    <name type="common">Iberian ribbed newt</name>
    <dbReference type="NCBI Taxonomy" id="8319"/>
    <lineage>
        <taxon>Eukaryota</taxon>
        <taxon>Metazoa</taxon>
        <taxon>Chordata</taxon>
        <taxon>Craniata</taxon>
        <taxon>Vertebrata</taxon>
        <taxon>Euteleostomi</taxon>
        <taxon>Amphibia</taxon>
        <taxon>Batrachia</taxon>
        <taxon>Caudata</taxon>
        <taxon>Salamandroidea</taxon>
        <taxon>Salamandridae</taxon>
        <taxon>Pleurodelinae</taxon>
        <taxon>Pleurodeles</taxon>
    </lineage>
</organism>
<reference evidence="1" key="1">
    <citation type="journal article" date="2022" name="bioRxiv">
        <title>Sequencing and chromosome-scale assembly of the giantPleurodeles waltlgenome.</title>
        <authorList>
            <person name="Brown T."/>
            <person name="Elewa A."/>
            <person name="Iarovenko S."/>
            <person name="Subramanian E."/>
            <person name="Araus A.J."/>
            <person name="Petzold A."/>
            <person name="Susuki M."/>
            <person name="Suzuki K.-i.T."/>
            <person name="Hayashi T."/>
            <person name="Toyoda A."/>
            <person name="Oliveira C."/>
            <person name="Osipova E."/>
            <person name="Leigh N.D."/>
            <person name="Simon A."/>
            <person name="Yun M.H."/>
        </authorList>
    </citation>
    <scope>NUCLEOTIDE SEQUENCE</scope>
    <source>
        <strain evidence="1">20211129_DDA</strain>
        <tissue evidence="1">Liver</tissue>
    </source>
</reference>
<accession>A0AAV7QB74</accession>
<sequence>MAANNVVQALKVLQDAGRKDLIKEGVLEQAWVGLKRPKRSSAERVTAAVLACTSPKSPKKCKKFKVKSVAGRKVSVSPERSEGIEQGLLGLPDMRGGGAHLTRRTGLFLRQRVAAMGRGSSITMVPGAGQGKAASVVSSRSQSAMSAVPPRGRMVACGASARAYKRARTLQKAVKEAPLAVESGGECKDEQFEERPLGGAAKMAAPSGRAVFGSIEHNNRNLGVGQKVGGKKFRGKYYYYRVGR</sequence>
<name>A0AAV7QB74_PLEWA</name>
<comment type="caution">
    <text evidence="1">The sequence shown here is derived from an EMBL/GenBank/DDBJ whole genome shotgun (WGS) entry which is preliminary data.</text>
</comment>
<evidence type="ECO:0000313" key="1">
    <source>
        <dbReference type="EMBL" id="KAJ1137796.1"/>
    </source>
</evidence>
<protein>
    <submittedName>
        <fullName evidence="1">Uncharacterized protein</fullName>
    </submittedName>
</protein>
<dbReference type="EMBL" id="JANPWB010000010">
    <property type="protein sequence ID" value="KAJ1137796.1"/>
    <property type="molecule type" value="Genomic_DNA"/>
</dbReference>
<gene>
    <name evidence="1" type="ORF">NDU88_004192</name>
</gene>
<evidence type="ECO:0000313" key="2">
    <source>
        <dbReference type="Proteomes" id="UP001066276"/>
    </source>
</evidence>
<dbReference type="AlphaFoldDB" id="A0AAV7QB74"/>
<keyword evidence="2" id="KW-1185">Reference proteome</keyword>
<proteinExistence type="predicted"/>
<dbReference type="Proteomes" id="UP001066276">
    <property type="component" value="Chromosome 6"/>
</dbReference>